<evidence type="ECO:0000259" key="8">
    <source>
        <dbReference type="PROSITE" id="PS50110"/>
    </source>
</evidence>
<evidence type="ECO:0000256" key="7">
    <source>
        <dbReference type="PROSITE-ProRule" id="PRU01091"/>
    </source>
</evidence>
<dbReference type="PROSITE" id="PS51755">
    <property type="entry name" value="OMPR_PHOB"/>
    <property type="match status" value="1"/>
</dbReference>
<evidence type="ECO:0000256" key="6">
    <source>
        <dbReference type="PROSITE-ProRule" id="PRU00169"/>
    </source>
</evidence>
<evidence type="ECO:0000256" key="4">
    <source>
        <dbReference type="ARBA" id="ARBA00023125"/>
    </source>
</evidence>
<dbReference type="Gene3D" id="1.10.10.10">
    <property type="entry name" value="Winged helix-like DNA-binding domain superfamily/Winged helix DNA-binding domain"/>
    <property type="match status" value="1"/>
</dbReference>
<dbReference type="PANTHER" id="PTHR48111">
    <property type="entry name" value="REGULATOR OF RPOS"/>
    <property type="match status" value="1"/>
</dbReference>
<dbReference type="InterPro" id="IPR011006">
    <property type="entry name" value="CheY-like_superfamily"/>
</dbReference>
<dbReference type="SMART" id="SM00448">
    <property type="entry name" value="REC"/>
    <property type="match status" value="1"/>
</dbReference>
<dbReference type="CDD" id="cd00383">
    <property type="entry name" value="trans_reg_C"/>
    <property type="match status" value="1"/>
</dbReference>
<protein>
    <submittedName>
        <fullName evidence="10">Response regulator transcription factor</fullName>
    </submittedName>
</protein>
<dbReference type="RefSeq" id="WP_353948350.1">
    <property type="nucleotide sequence ID" value="NZ_CP159510.1"/>
</dbReference>
<evidence type="ECO:0000256" key="2">
    <source>
        <dbReference type="ARBA" id="ARBA00023012"/>
    </source>
</evidence>
<keyword evidence="1 6" id="KW-0597">Phosphoprotein</keyword>
<feature type="domain" description="Response regulatory" evidence="8">
    <location>
        <begin position="3"/>
        <end position="113"/>
    </location>
</feature>
<name>A0AAU8IFT7_9BACL</name>
<feature type="domain" description="OmpR/PhoB-type" evidence="9">
    <location>
        <begin position="122"/>
        <end position="220"/>
    </location>
</feature>
<feature type="DNA-binding region" description="OmpR/PhoB-type" evidence="7">
    <location>
        <begin position="122"/>
        <end position="220"/>
    </location>
</feature>
<evidence type="ECO:0000256" key="3">
    <source>
        <dbReference type="ARBA" id="ARBA00023015"/>
    </source>
</evidence>
<dbReference type="EMBL" id="CP159510">
    <property type="protein sequence ID" value="XCJ17026.1"/>
    <property type="molecule type" value="Genomic_DNA"/>
</dbReference>
<dbReference type="InterPro" id="IPR039420">
    <property type="entry name" value="WalR-like"/>
</dbReference>
<dbReference type="SMART" id="SM00862">
    <property type="entry name" value="Trans_reg_C"/>
    <property type="match status" value="1"/>
</dbReference>
<dbReference type="Pfam" id="PF00486">
    <property type="entry name" value="Trans_reg_C"/>
    <property type="match status" value="1"/>
</dbReference>
<dbReference type="Gene3D" id="6.10.250.690">
    <property type="match status" value="1"/>
</dbReference>
<keyword evidence="4 7" id="KW-0238">DNA-binding</keyword>
<dbReference type="CDD" id="cd17574">
    <property type="entry name" value="REC_OmpR"/>
    <property type="match status" value="1"/>
</dbReference>
<dbReference type="PANTHER" id="PTHR48111:SF2">
    <property type="entry name" value="RESPONSE REGULATOR SAER"/>
    <property type="match status" value="1"/>
</dbReference>
<reference evidence="10" key="1">
    <citation type="submission" date="2024-06" db="EMBL/GenBank/DDBJ databases">
        <authorList>
            <person name="Fan A."/>
            <person name="Zhang F.Y."/>
            <person name="Zhang L."/>
        </authorList>
    </citation>
    <scope>NUCLEOTIDE SEQUENCE</scope>
    <source>
        <strain evidence="10">Y61</strain>
    </source>
</reference>
<dbReference type="GO" id="GO:0000976">
    <property type="term" value="F:transcription cis-regulatory region binding"/>
    <property type="evidence" value="ECO:0007669"/>
    <property type="project" value="TreeGrafter"/>
</dbReference>
<dbReference type="Pfam" id="PF00072">
    <property type="entry name" value="Response_reg"/>
    <property type="match status" value="1"/>
</dbReference>
<dbReference type="InterPro" id="IPR036388">
    <property type="entry name" value="WH-like_DNA-bd_sf"/>
</dbReference>
<evidence type="ECO:0000313" key="10">
    <source>
        <dbReference type="EMBL" id="XCJ17026.1"/>
    </source>
</evidence>
<dbReference type="AlphaFoldDB" id="A0AAU8IFT7"/>
<feature type="modified residue" description="4-aspartylphosphate" evidence="6">
    <location>
        <position position="52"/>
    </location>
</feature>
<proteinExistence type="predicted"/>
<dbReference type="GO" id="GO:0032993">
    <property type="term" value="C:protein-DNA complex"/>
    <property type="evidence" value="ECO:0007669"/>
    <property type="project" value="TreeGrafter"/>
</dbReference>
<dbReference type="GO" id="GO:0006355">
    <property type="term" value="P:regulation of DNA-templated transcription"/>
    <property type="evidence" value="ECO:0007669"/>
    <property type="project" value="InterPro"/>
</dbReference>
<dbReference type="GO" id="GO:0005829">
    <property type="term" value="C:cytosol"/>
    <property type="evidence" value="ECO:0007669"/>
    <property type="project" value="TreeGrafter"/>
</dbReference>
<keyword evidence="2" id="KW-0902">Two-component regulatory system</keyword>
<gene>
    <name evidence="10" type="ORF">ABNN70_00265</name>
</gene>
<dbReference type="PROSITE" id="PS50110">
    <property type="entry name" value="RESPONSE_REGULATORY"/>
    <property type="match status" value="1"/>
</dbReference>
<dbReference type="Gene3D" id="3.40.50.2300">
    <property type="match status" value="1"/>
</dbReference>
<dbReference type="InterPro" id="IPR001867">
    <property type="entry name" value="OmpR/PhoB-type_DNA-bd"/>
</dbReference>
<organism evidence="10">
    <name type="scientific">Sporolactobacillus sp. Y61</name>
    <dbReference type="NCBI Taxonomy" id="3160863"/>
    <lineage>
        <taxon>Bacteria</taxon>
        <taxon>Bacillati</taxon>
        <taxon>Bacillota</taxon>
        <taxon>Bacilli</taxon>
        <taxon>Bacillales</taxon>
        <taxon>Sporolactobacillaceae</taxon>
        <taxon>Sporolactobacillus</taxon>
    </lineage>
</organism>
<sequence>MNTIAVIDDDVYIGNMLEEVLKKEGYAVFHAYSGTEAVYLLSEKHPDLILLDLMLPGLSGEEVLPRIKGIPVIVISAKVDVQDKVSLLLGGAADYVTKPFDTKELLARIAVQLRKVPAANERSFLKFLDLELDIATRRLTANGTDIHLTRTEYAILKLLMQNPNQVITKSTMLDKISRETPDCMESSLKVHISNLRKKLREASGKDYIEAVWGIGFKMREA</sequence>
<keyword evidence="5" id="KW-0804">Transcription</keyword>
<dbReference type="GO" id="GO:0000156">
    <property type="term" value="F:phosphorelay response regulator activity"/>
    <property type="evidence" value="ECO:0007669"/>
    <property type="project" value="TreeGrafter"/>
</dbReference>
<evidence type="ECO:0000259" key="9">
    <source>
        <dbReference type="PROSITE" id="PS51755"/>
    </source>
</evidence>
<dbReference type="InterPro" id="IPR001789">
    <property type="entry name" value="Sig_transdc_resp-reg_receiver"/>
</dbReference>
<evidence type="ECO:0000256" key="5">
    <source>
        <dbReference type="ARBA" id="ARBA00023163"/>
    </source>
</evidence>
<evidence type="ECO:0000256" key="1">
    <source>
        <dbReference type="ARBA" id="ARBA00022553"/>
    </source>
</evidence>
<dbReference type="SUPFAM" id="SSF52172">
    <property type="entry name" value="CheY-like"/>
    <property type="match status" value="1"/>
</dbReference>
<accession>A0AAU8IFT7</accession>
<keyword evidence="3" id="KW-0805">Transcription regulation</keyword>